<organism evidence="1">
    <name type="scientific">marine sediment metagenome</name>
    <dbReference type="NCBI Taxonomy" id="412755"/>
    <lineage>
        <taxon>unclassified sequences</taxon>
        <taxon>metagenomes</taxon>
        <taxon>ecological metagenomes</taxon>
    </lineage>
</organism>
<comment type="caution">
    <text evidence="1">The sequence shown here is derived from an EMBL/GenBank/DDBJ whole genome shotgun (WGS) entry which is preliminary data.</text>
</comment>
<sequence>MNELFEMIVEHKALYIESYTIKSVIFFTVSKFAELYLEEKCNFEDVQHDGFFEVIVEDLGDHFLRKISSELTLDLHGYRYDYDMNLEFWDRFVEALRIFT</sequence>
<proteinExistence type="predicted"/>
<feature type="non-terminal residue" evidence="1">
    <location>
        <position position="100"/>
    </location>
</feature>
<protein>
    <submittedName>
        <fullName evidence="1">Uncharacterized protein</fullName>
    </submittedName>
</protein>
<reference evidence="1" key="1">
    <citation type="journal article" date="2015" name="Nature">
        <title>Complex archaea that bridge the gap between prokaryotes and eukaryotes.</title>
        <authorList>
            <person name="Spang A."/>
            <person name="Saw J.H."/>
            <person name="Jorgensen S.L."/>
            <person name="Zaremba-Niedzwiedzka K."/>
            <person name="Martijn J."/>
            <person name="Lind A.E."/>
            <person name="van Eijk R."/>
            <person name="Schleper C."/>
            <person name="Guy L."/>
            <person name="Ettema T.J."/>
        </authorList>
    </citation>
    <scope>NUCLEOTIDE SEQUENCE</scope>
</reference>
<accession>A0A0F9I6E2</accession>
<dbReference type="EMBL" id="LAZR01022114">
    <property type="protein sequence ID" value="KKL82997.1"/>
    <property type="molecule type" value="Genomic_DNA"/>
</dbReference>
<dbReference type="AlphaFoldDB" id="A0A0F9I6E2"/>
<evidence type="ECO:0000313" key="1">
    <source>
        <dbReference type="EMBL" id="KKL82997.1"/>
    </source>
</evidence>
<gene>
    <name evidence="1" type="ORF">LCGC14_1979200</name>
</gene>
<name>A0A0F9I6E2_9ZZZZ</name>